<dbReference type="GO" id="GO:0000105">
    <property type="term" value="P:L-histidine biosynthetic process"/>
    <property type="evidence" value="ECO:0007669"/>
    <property type="project" value="UniProtKB-UniRule"/>
</dbReference>
<dbReference type="SUPFAM" id="SSF55681">
    <property type="entry name" value="Class II aaRS and biotin synthetases"/>
    <property type="match status" value="1"/>
</dbReference>
<dbReference type="UniPathway" id="UPA00031">
    <property type="reaction ID" value="UER00006"/>
</dbReference>
<dbReference type="AlphaFoldDB" id="A0A383RJL2"/>
<dbReference type="Pfam" id="PF13393">
    <property type="entry name" value="tRNA-synt_His"/>
    <property type="match status" value="1"/>
</dbReference>
<dbReference type="InterPro" id="IPR045864">
    <property type="entry name" value="aa-tRNA-synth_II/BPL/LPL"/>
</dbReference>
<comment type="miscellaneous">
    <text evidence="10">This function is generally fulfilled by the C-terminal part of HisG, which is missing in some bacteria such as this one.</text>
</comment>
<protein>
    <recommendedName>
        <fullName evidence="5 10">ATP phosphoribosyltransferase regulatory subunit</fullName>
    </recommendedName>
</protein>
<dbReference type="InterPro" id="IPR004517">
    <property type="entry name" value="HisZ"/>
</dbReference>
<dbReference type="GO" id="GO:0016757">
    <property type="term" value="F:glycosyltransferase activity"/>
    <property type="evidence" value="ECO:0007669"/>
    <property type="project" value="UniProtKB-KW"/>
</dbReference>
<dbReference type="Proteomes" id="UP000304148">
    <property type="component" value="Chromosome"/>
</dbReference>
<evidence type="ECO:0000256" key="11">
    <source>
        <dbReference type="PIRSR" id="PIRSR001549-1"/>
    </source>
</evidence>
<name>A0A383RJL2_PAEAL</name>
<dbReference type="GO" id="GO:0006427">
    <property type="term" value="P:histidyl-tRNA aminoacylation"/>
    <property type="evidence" value="ECO:0007669"/>
    <property type="project" value="InterPro"/>
</dbReference>
<evidence type="ECO:0000256" key="2">
    <source>
        <dbReference type="ARBA" id="ARBA00004667"/>
    </source>
</evidence>
<feature type="binding site" evidence="11">
    <location>
        <position position="129"/>
    </location>
    <ligand>
        <name>L-histidine</name>
        <dbReference type="ChEBI" id="CHEBI:57595"/>
    </ligand>
</feature>
<dbReference type="Gene3D" id="3.30.930.10">
    <property type="entry name" value="Bira Bifunctional Protein, Domain 2"/>
    <property type="match status" value="1"/>
</dbReference>
<dbReference type="InterPro" id="IPR006195">
    <property type="entry name" value="aa-tRNA-synth_II"/>
</dbReference>
<dbReference type="InterPro" id="IPR004516">
    <property type="entry name" value="HisRS/HisZ"/>
</dbReference>
<dbReference type="HAMAP" id="MF_00125">
    <property type="entry name" value="HisZ"/>
    <property type="match status" value="1"/>
</dbReference>
<feature type="binding site" evidence="11">
    <location>
        <begin position="81"/>
        <end position="83"/>
    </location>
    <ligand>
        <name>L-histidine</name>
        <dbReference type="ChEBI" id="CHEBI:57595"/>
    </ligand>
</feature>
<keyword evidence="8 10" id="KW-0368">Histidine biosynthesis</keyword>
<evidence type="ECO:0000259" key="12">
    <source>
        <dbReference type="PROSITE" id="PS50862"/>
    </source>
</evidence>
<evidence type="ECO:0000256" key="8">
    <source>
        <dbReference type="ARBA" id="ARBA00023102"/>
    </source>
</evidence>
<evidence type="ECO:0000256" key="5">
    <source>
        <dbReference type="ARBA" id="ARBA00020397"/>
    </source>
</evidence>
<dbReference type="NCBIfam" id="TIGR00443">
    <property type="entry name" value="hisZ_biosyn_reg"/>
    <property type="match status" value="1"/>
</dbReference>
<keyword evidence="13" id="KW-0030">Aminoacyl-tRNA synthetase</keyword>
<keyword evidence="7 10" id="KW-0028">Amino-acid biosynthesis</keyword>
<evidence type="ECO:0000313" key="13">
    <source>
        <dbReference type="EMBL" id="SYX87170.1"/>
    </source>
</evidence>
<evidence type="ECO:0000256" key="1">
    <source>
        <dbReference type="ARBA" id="ARBA00004496"/>
    </source>
</evidence>
<evidence type="ECO:0000256" key="9">
    <source>
        <dbReference type="ARBA" id="ARBA00025246"/>
    </source>
</evidence>
<proteinExistence type="inferred from homology"/>
<dbReference type="InterPro" id="IPR041715">
    <property type="entry name" value="HisRS-like_core"/>
</dbReference>
<evidence type="ECO:0000256" key="4">
    <source>
        <dbReference type="ARBA" id="ARBA00011496"/>
    </source>
</evidence>
<keyword evidence="13" id="KW-0436">Ligase</keyword>
<dbReference type="InterPro" id="IPR053846">
    <property type="entry name" value="HisZ-C"/>
</dbReference>
<feature type="binding site" evidence="11">
    <location>
        <begin position="275"/>
        <end position="276"/>
    </location>
    <ligand>
        <name>L-histidine</name>
        <dbReference type="ChEBI" id="CHEBI:57595"/>
    </ligand>
</feature>
<dbReference type="GO" id="GO:0004821">
    <property type="term" value="F:histidine-tRNA ligase activity"/>
    <property type="evidence" value="ECO:0007669"/>
    <property type="project" value="InterPro"/>
</dbReference>
<sequence length="405" mass="45133">MTKPRMFEKPSGVRDYLPEAVRRLRAVERKALCTMDSWGYAQIITPTMEYYETVGTASSTSDHKLFKLLNQRGTTMVLRSDMTAPIARVVASLLGKEPYPIRLSYHANVFRSMEEEAGREAEFYQTGAEMIGDGSPDADAEVIALSIACLEATGIERFKVALGHHGFLEGLLEYALPQQEEVQTQLKLRLVQRDVVGYRELIHNLPIDQEHRACLEQVLHLRGGRDVLKSARGIADVPAMMESIHHLEKVWDVLEAYGVEEHILLDLTMLGDFSYYTGTIFEGYAADTGFPVLNGGRYDNLLQQFGRSAPATGFALQTTRIVDALSISRDAADEDIAILTIQYDELHRQEAFREAARLRKEGKKVATQYIDSVGEKRLDGSVEAGVQPDTCGGRGSKVLAFTNRA</sequence>
<feature type="binding site" evidence="11">
    <location>
        <position position="111"/>
    </location>
    <ligand>
        <name>L-histidine</name>
        <dbReference type="ChEBI" id="CHEBI:57595"/>
    </ligand>
</feature>
<dbReference type="GO" id="GO:0140096">
    <property type="term" value="F:catalytic activity, acting on a protein"/>
    <property type="evidence" value="ECO:0007669"/>
    <property type="project" value="UniProtKB-ARBA"/>
</dbReference>
<dbReference type="PIRSF" id="PIRSF001549">
    <property type="entry name" value="His-tRNA_synth"/>
    <property type="match status" value="1"/>
</dbReference>
<evidence type="ECO:0000256" key="7">
    <source>
        <dbReference type="ARBA" id="ARBA00022605"/>
    </source>
</evidence>
<evidence type="ECO:0000256" key="6">
    <source>
        <dbReference type="ARBA" id="ARBA00022490"/>
    </source>
</evidence>
<comment type="pathway">
    <text evidence="2 10">Amino-acid biosynthesis; L-histidine biosynthesis; L-histidine from 5-phospho-alpha-D-ribose 1-diphosphate: step 1/9.</text>
</comment>
<evidence type="ECO:0000256" key="3">
    <source>
        <dbReference type="ARBA" id="ARBA00005539"/>
    </source>
</evidence>
<keyword evidence="6 10" id="KW-0963">Cytoplasm</keyword>
<dbReference type="PROSITE" id="PS50862">
    <property type="entry name" value="AA_TRNA_LIGASE_II"/>
    <property type="match status" value="1"/>
</dbReference>
<accession>A0A383RJL2</accession>
<dbReference type="EMBL" id="LS992241">
    <property type="protein sequence ID" value="SYX87170.1"/>
    <property type="molecule type" value="Genomic_DNA"/>
</dbReference>
<feature type="domain" description="Aminoacyl-transfer RNA synthetases class-II family profile" evidence="12">
    <location>
        <begin position="22"/>
        <end position="325"/>
    </location>
</feature>
<evidence type="ECO:0000256" key="10">
    <source>
        <dbReference type="HAMAP-Rule" id="MF_00125"/>
    </source>
</evidence>
<comment type="similarity">
    <text evidence="3 10">Belongs to the class-II aminoacyl-tRNA synthetase family. HisZ subfamily.</text>
</comment>
<keyword evidence="13" id="KW-0808">Transferase</keyword>
<feature type="binding site" evidence="11">
    <location>
        <position position="125"/>
    </location>
    <ligand>
        <name>L-histidine</name>
        <dbReference type="ChEBI" id="CHEBI:57595"/>
    </ligand>
</feature>
<comment type="subunit">
    <text evidence="4 10">Heteromultimer composed of HisG and HisZ subunits.</text>
</comment>
<evidence type="ECO:0000313" key="14">
    <source>
        <dbReference type="Proteomes" id="UP000304148"/>
    </source>
</evidence>
<gene>
    <name evidence="10 13" type="primary">hisZ</name>
    <name evidence="13" type="ORF">PBLR_15600</name>
</gene>
<dbReference type="PANTHER" id="PTHR43707">
    <property type="entry name" value="HISTIDYL-TRNA SYNTHETASE"/>
    <property type="match status" value="1"/>
</dbReference>
<dbReference type="CDD" id="cd00773">
    <property type="entry name" value="HisRS-like_core"/>
    <property type="match status" value="1"/>
</dbReference>
<dbReference type="NCBIfam" id="NF008941">
    <property type="entry name" value="PRK12292.2-4"/>
    <property type="match status" value="1"/>
</dbReference>
<dbReference type="PANTHER" id="PTHR43707:SF1">
    <property type="entry name" value="HISTIDINE--TRNA LIGASE, MITOCHONDRIAL-RELATED"/>
    <property type="match status" value="1"/>
</dbReference>
<dbReference type="Pfam" id="PF21996">
    <property type="entry name" value="HisZ-like"/>
    <property type="match status" value="1"/>
</dbReference>
<dbReference type="GO" id="GO:0005737">
    <property type="term" value="C:cytoplasm"/>
    <property type="evidence" value="ECO:0007669"/>
    <property type="project" value="UniProtKB-SubCell"/>
</dbReference>
<comment type="subcellular location">
    <subcellularLocation>
        <location evidence="1 10">Cytoplasm</location>
    </subcellularLocation>
</comment>
<dbReference type="RefSeq" id="WP_138188850.1">
    <property type="nucleotide sequence ID" value="NZ_LS992241.1"/>
</dbReference>
<keyword evidence="13" id="KW-0328">Glycosyltransferase</keyword>
<reference evidence="14" key="1">
    <citation type="submission" date="2018-08" db="EMBL/GenBank/DDBJ databases">
        <authorList>
            <person name="Chevrot R."/>
        </authorList>
    </citation>
    <scope>NUCLEOTIDE SEQUENCE [LARGE SCALE GENOMIC DNA]</scope>
</reference>
<comment type="function">
    <text evidence="9 10">Required for the first step of histidine biosynthesis. May allow the feedback regulation of ATP phosphoribosyltransferase activity by histidine.</text>
</comment>
<organism evidence="13 14">
    <name type="scientific">Paenibacillus alvei</name>
    <name type="common">Bacillus alvei</name>
    <dbReference type="NCBI Taxonomy" id="44250"/>
    <lineage>
        <taxon>Bacteria</taxon>
        <taxon>Bacillati</taxon>
        <taxon>Bacillota</taxon>
        <taxon>Bacilli</taxon>
        <taxon>Bacillales</taxon>
        <taxon>Paenibacillaceae</taxon>
        <taxon>Paenibacillus</taxon>
    </lineage>
</organism>